<gene>
    <name evidence="3" type="ORF">FNB15_09660</name>
</gene>
<dbReference type="Proteomes" id="UP000317496">
    <property type="component" value="Chromosome"/>
</dbReference>
<evidence type="ECO:0000256" key="1">
    <source>
        <dbReference type="SAM" id="MobiDB-lite"/>
    </source>
</evidence>
<dbReference type="AlphaFoldDB" id="A0A516H188"/>
<name>A0A516H188_9PROT</name>
<dbReference type="KEGG" id="fer:FNB15_09660"/>
<evidence type="ECO:0000313" key="3">
    <source>
        <dbReference type="EMBL" id="QDO97515.1"/>
    </source>
</evidence>
<feature type="domain" description="Peptidoglycan binding-like" evidence="2">
    <location>
        <begin position="27"/>
        <end position="76"/>
    </location>
</feature>
<dbReference type="Gene3D" id="1.10.101.10">
    <property type="entry name" value="PGBD-like superfamily/PGBD"/>
    <property type="match status" value="1"/>
</dbReference>
<sequence length="475" mass="51979">MSLLPFPEDTDPFSFAGSVGRNGDNDRADVIKAQTLLSSLGEYELPAPGVPTGWAGEPLFRAIGRVQKANGLPVDGLLLPLRNGMAGENGEGETLMSLQGLLGGRLRGQPIPTPQQVDRFFESYARDPDALPPYRTMEKRDGDPEPTLQTMEWRGPEQKPQIQLLNTSMTDEAPASPPAPGQQETMLPVALPLLLMGAPLAIGASEYLRQQYLKNRGETFTHPPTMPDAPPSRPMGETEKAGATVPPLQPSESKPPQQGRPAADKQPDDERLIPPETKEWISGLPPAQQPVAEGLAGIIVELNPYGSRGKPETEKANRIMVRTCLEELQAYPDLAGELKHVAGAYKDGDESDKYLREEVIRPDGSKTFSRPDASFGRLDDQDKKVDQASPYTARMNTVDIKKAGDGHDRLSLTANEGRRFDKLESNIKVGVAGWARKMKPGESESDYAKYVASRCRAMWDDLDSKLRRDGLLPAR</sequence>
<protein>
    <submittedName>
        <fullName evidence="3">Peptidoglycan-binding protein</fullName>
    </submittedName>
</protein>
<dbReference type="SUPFAM" id="SSF47090">
    <property type="entry name" value="PGBD-like"/>
    <property type="match status" value="1"/>
</dbReference>
<feature type="compositionally biased region" description="Pro residues" evidence="1">
    <location>
        <begin position="224"/>
        <end position="233"/>
    </location>
</feature>
<feature type="region of interest" description="Disordered" evidence="1">
    <location>
        <begin position="362"/>
        <end position="385"/>
    </location>
</feature>
<dbReference type="InterPro" id="IPR002477">
    <property type="entry name" value="Peptidoglycan-bd-like"/>
</dbReference>
<feature type="compositionally biased region" description="Basic and acidic residues" evidence="1">
    <location>
        <begin position="262"/>
        <end position="279"/>
    </location>
</feature>
<evidence type="ECO:0000313" key="4">
    <source>
        <dbReference type="Proteomes" id="UP000317496"/>
    </source>
</evidence>
<dbReference type="InterPro" id="IPR036365">
    <property type="entry name" value="PGBD-like_sf"/>
</dbReference>
<feature type="region of interest" description="Disordered" evidence="1">
    <location>
        <begin position="124"/>
        <end position="157"/>
    </location>
</feature>
<dbReference type="InterPro" id="IPR036366">
    <property type="entry name" value="PGBDSf"/>
</dbReference>
<dbReference type="OrthoDB" id="7366928at2"/>
<dbReference type="Pfam" id="PF01471">
    <property type="entry name" value="PG_binding_1"/>
    <property type="match status" value="1"/>
</dbReference>
<accession>A0A516H188</accession>
<organism evidence="3 4">
    <name type="scientific">Ferrovibrio terrae</name>
    <dbReference type="NCBI Taxonomy" id="2594003"/>
    <lineage>
        <taxon>Bacteria</taxon>
        <taxon>Pseudomonadati</taxon>
        <taxon>Pseudomonadota</taxon>
        <taxon>Alphaproteobacteria</taxon>
        <taxon>Rhodospirillales</taxon>
        <taxon>Rhodospirillaceae</taxon>
        <taxon>Ferrovibrio</taxon>
    </lineage>
</organism>
<feature type="region of interest" description="Disordered" evidence="1">
    <location>
        <begin position="218"/>
        <end position="284"/>
    </location>
</feature>
<evidence type="ECO:0000259" key="2">
    <source>
        <dbReference type="Pfam" id="PF01471"/>
    </source>
</evidence>
<reference evidence="3 4" key="1">
    <citation type="submission" date="2019-07" db="EMBL/GenBank/DDBJ databases">
        <title>Genome sequencing for Ferrovibrio sp. K5.</title>
        <authorList>
            <person name="Park S.-J."/>
        </authorList>
    </citation>
    <scope>NUCLEOTIDE SEQUENCE [LARGE SCALE GENOMIC DNA]</scope>
    <source>
        <strain evidence="3 4">K5</strain>
    </source>
</reference>
<keyword evidence="4" id="KW-1185">Reference proteome</keyword>
<dbReference type="EMBL" id="CP041636">
    <property type="protein sequence ID" value="QDO97515.1"/>
    <property type="molecule type" value="Genomic_DNA"/>
</dbReference>
<proteinExistence type="predicted"/>